<name>A0A511RLJ1_9DEIN</name>
<accession>A0A511RLJ1</accession>
<dbReference type="EMBL" id="BJXN01000015">
    <property type="protein sequence ID" value="GEM90515.1"/>
    <property type="molecule type" value="Genomic_DNA"/>
</dbReference>
<dbReference type="RefSeq" id="WP_183677519.1">
    <property type="nucleotide sequence ID" value="NZ_BJXN01000015.1"/>
</dbReference>
<evidence type="ECO:0000313" key="2">
    <source>
        <dbReference type="Proteomes" id="UP000321827"/>
    </source>
</evidence>
<dbReference type="Gene3D" id="3.40.50.1820">
    <property type="entry name" value="alpha/beta hydrolase"/>
    <property type="match status" value="1"/>
</dbReference>
<dbReference type="AlphaFoldDB" id="A0A511RLJ1"/>
<evidence type="ECO:0008006" key="3">
    <source>
        <dbReference type="Google" id="ProtNLM"/>
    </source>
</evidence>
<protein>
    <recommendedName>
        <fullName evidence="3">Alpha/beta hydrolase</fullName>
    </recommendedName>
</protein>
<gene>
    <name evidence="1" type="ORF">ODE01S_19490</name>
</gene>
<dbReference type="Proteomes" id="UP000321827">
    <property type="component" value="Unassembled WGS sequence"/>
</dbReference>
<sequence length="210" mass="23015">MARIELEGHEGHRFFLVVEGDPRGEPVAVVFPGLRYSPARPLLHYTTKLLRARGWAVVEAWYDYDRPEFLTAAEADRHSWITADAAAVWRWVRGHARPRLLVGKSIGTLAMAFLLRDARDAAAAKVWLTPLLRADDVLRAIAEDPAPGLLVAGGADPATPPELLEGLERPGLHTLVLPGAGHGLEVKEPLPSLDLMRDYLQSLDAFLGAL</sequence>
<dbReference type="InterPro" id="IPR029058">
    <property type="entry name" value="AB_hydrolase_fold"/>
</dbReference>
<evidence type="ECO:0000313" key="1">
    <source>
        <dbReference type="EMBL" id="GEM90515.1"/>
    </source>
</evidence>
<dbReference type="SUPFAM" id="SSF53474">
    <property type="entry name" value="alpha/beta-Hydrolases"/>
    <property type="match status" value="1"/>
</dbReference>
<reference evidence="1 2" key="1">
    <citation type="submission" date="2019-07" db="EMBL/GenBank/DDBJ databases">
        <title>Whole genome shotgun sequence of Oceanithermus desulfurans NBRC 100063.</title>
        <authorList>
            <person name="Hosoyama A."/>
            <person name="Uohara A."/>
            <person name="Ohji S."/>
            <person name="Ichikawa N."/>
        </authorList>
    </citation>
    <scope>NUCLEOTIDE SEQUENCE [LARGE SCALE GENOMIC DNA]</scope>
    <source>
        <strain evidence="1 2">NBRC 100063</strain>
    </source>
</reference>
<organism evidence="1 2">
    <name type="scientific">Oceanithermus desulfurans NBRC 100063</name>
    <dbReference type="NCBI Taxonomy" id="1227550"/>
    <lineage>
        <taxon>Bacteria</taxon>
        <taxon>Thermotogati</taxon>
        <taxon>Deinococcota</taxon>
        <taxon>Deinococci</taxon>
        <taxon>Thermales</taxon>
        <taxon>Thermaceae</taxon>
        <taxon>Oceanithermus</taxon>
    </lineage>
</organism>
<proteinExistence type="predicted"/>
<comment type="caution">
    <text evidence="1">The sequence shown here is derived from an EMBL/GenBank/DDBJ whole genome shotgun (WGS) entry which is preliminary data.</text>
</comment>